<dbReference type="PATRIC" id="fig|1247726.3.peg.1171"/>
<dbReference type="Gene3D" id="3.30.50.20">
    <property type="entry name" value="prophage-derive protein ybcO"/>
    <property type="match status" value="1"/>
</dbReference>
<reference evidence="1 2" key="1">
    <citation type="journal article" date="2014" name="Microbiology">
        <title>Unravelling the complete genome sequence of Advenella mimigardefordensis strain DPN7T and novel insights in the catabolism of the xenobiotic polythioester precursor 3,3'-dithiodipropionate.</title>
        <authorList>
            <person name="Wubbeler J.H."/>
            <person name="Hiessl S."/>
            <person name="Schuldes J."/>
            <person name="Thurmer A."/>
            <person name="Daniel R."/>
            <person name="Steinbuchel A."/>
        </authorList>
    </citation>
    <scope>NUCLEOTIDE SEQUENCE [LARGE SCALE GENOMIC DNA]</scope>
    <source>
        <strain evidence="2">DSM 17166 / LMG 22922 / DPN7</strain>
    </source>
</reference>
<dbReference type="Proteomes" id="UP000019095">
    <property type="component" value="Chromosome"/>
</dbReference>
<dbReference type="EMBL" id="CP003915">
    <property type="protein sequence ID" value="AHG63165.1"/>
    <property type="molecule type" value="Genomic_DNA"/>
</dbReference>
<organism evidence="1 2">
    <name type="scientific">Advenella mimigardefordensis (strain DSM 17166 / LMG 22922 / DPN7)</name>
    <dbReference type="NCBI Taxonomy" id="1247726"/>
    <lineage>
        <taxon>Bacteria</taxon>
        <taxon>Pseudomonadati</taxon>
        <taxon>Pseudomonadota</taxon>
        <taxon>Betaproteobacteria</taxon>
        <taxon>Burkholderiales</taxon>
        <taxon>Alcaligenaceae</taxon>
    </lineage>
</organism>
<name>W0PCK6_ADVMD</name>
<dbReference type="STRING" id="1247726.MIM_c10670"/>
<dbReference type="eggNOG" id="ENOG503325W">
    <property type="taxonomic scope" value="Bacteria"/>
</dbReference>
<dbReference type="KEGG" id="amim:MIM_c10670"/>
<gene>
    <name evidence="1" type="ORF">MIM_c10670</name>
</gene>
<keyword evidence="2" id="KW-1185">Reference proteome</keyword>
<protein>
    <submittedName>
        <fullName evidence="1">Uncharacterized protein</fullName>
    </submittedName>
</protein>
<evidence type="ECO:0000313" key="2">
    <source>
        <dbReference type="Proteomes" id="UP000019095"/>
    </source>
</evidence>
<proteinExistence type="predicted"/>
<accession>W0PCK6</accession>
<dbReference type="RefSeq" id="WP_025371786.1">
    <property type="nucleotide sequence ID" value="NZ_CP003915.1"/>
</dbReference>
<dbReference type="OrthoDB" id="8594085at2"/>
<evidence type="ECO:0000313" key="1">
    <source>
        <dbReference type="EMBL" id="AHG63165.1"/>
    </source>
</evidence>
<dbReference type="AlphaFoldDB" id="W0PCK6"/>
<sequence>MKIKKLNYLRSARHQRLVAALPCVNCGLEGMTQAAHSNYGKGMGIKACDSQLMALCVNCHREHDQGGIFGSKFERWQKEASLVQATRAELQMRGQWMKEVEDAFALAFPRLWAAANSNVESATETAGMKKAAVAAA</sequence>
<dbReference type="HOGENOM" id="CLU_1871006_0_0_4"/>